<evidence type="ECO:0000256" key="1">
    <source>
        <dbReference type="SAM" id="Coils"/>
    </source>
</evidence>
<dbReference type="EMBL" id="SJPQ01000002">
    <property type="protein sequence ID" value="TWT88522.1"/>
    <property type="molecule type" value="Genomic_DNA"/>
</dbReference>
<dbReference type="Pfam" id="PF07396">
    <property type="entry name" value="Porin_O_P"/>
    <property type="match status" value="1"/>
</dbReference>
<dbReference type="Gene3D" id="2.40.160.10">
    <property type="entry name" value="Porin"/>
    <property type="match status" value="1"/>
</dbReference>
<dbReference type="SUPFAM" id="SSF56935">
    <property type="entry name" value="Porins"/>
    <property type="match status" value="1"/>
</dbReference>
<feature type="chain" id="PRO_5023027938" evidence="3">
    <location>
        <begin position="28"/>
        <end position="538"/>
    </location>
</feature>
<dbReference type="InterPro" id="IPR023614">
    <property type="entry name" value="Porin_dom_sf"/>
</dbReference>
<dbReference type="RefSeq" id="WP_231993647.1">
    <property type="nucleotide sequence ID" value="NZ_SJPQ01000002.1"/>
</dbReference>
<feature type="coiled-coil region" evidence="1">
    <location>
        <begin position="97"/>
        <end position="124"/>
    </location>
</feature>
<comment type="caution">
    <text evidence="4">The sequence shown here is derived from an EMBL/GenBank/DDBJ whole genome shotgun (WGS) entry which is preliminary data.</text>
</comment>
<proteinExistence type="predicted"/>
<organism evidence="4 5">
    <name type="scientific">Pseudobythopirellula maris</name>
    <dbReference type="NCBI Taxonomy" id="2527991"/>
    <lineage>
        <taxon>Bacteria</taxon>
        <taxon>Pseudomonadati</taxon>
        <taxon>Planctomycetota</taxon>
        <taxon>Planctomycetia</taxon>
        <taxon>Pirellulales</taxon>
        <taxon>Lacipirellulaceae</taxon>
        <taxon>Pseudobythopirellula</taxon>
    </lineage>
</organism>
<evidence type="ECO:0000313" key="5">
    <source>
        <dbReference type="Proteomes" id="UP000315440"/>
    </source>
</evidence>
<accession>A0A5C5ZM49</accession>
<keyword evidence="3" id="KW-0732">Signal</keyword>
<keyword evidence="5" id="KW-1185">Reference proteome</keyword>
<protein>
    <submittedName>
        <fullName evidence="4">Phosphate-selective porin O and P</fullName>
    </submittedName>
</protein>
<evidence type="ECO:0000256" key="2">
    <source>
        <dbReference type="SAM" id="MobiDB-lite"/>
    </source>
</evidence>
<feature type="signal peptide" evidence="3">
    <location>
        <begin position="1"/>
        <end position="27"/>
    </location>
</feature>
<feature type="region of interest" description="Disordered" evidence="2">
    <location>
        <begin position="35"/>
        <end position="80"/>
    </location>
</feature>
<evidence type="ECO:0000313" key="4">
    <source>
        <dbReference type="EMBL" id="TWT88522.1"/>
    </source>
</evidence>
<name>A0A5C5ZM49_9BACT</name>
<gene>
    <name evidence="4" type="ORF">Mal64_20050</name>
</gene>
<dbReference type="Proteomes" id="UP000315440">
    <property type="component" value="Unassembled WGS sequence"/>
</dbReference>
<evidence type="ECO:0000256" key="3">
    <source>
        <dbReference type="SAM" id="SignalP"/>
    </source>
</evidence>
<dbReference type="InterPro" id="IPR010870">
    <property type="entry name" value="Porin_O/P"/>
</dbReference>
<feature type="compositionally biased region" description="Low complexity" evidence="2">
    <location>
        <begin position="45"/>
        <end position="59"/>
    </location>
</feature>
<dbReference type="AlphaFoldDB" id="A0A5C5ZM49"/>
<reference evidence="4 5" key="1">
    <citation type="submission" date="2019-02" db="EMBL/GenBank/DDBJ databases">
        <title>Deep-cultivation of Planctomycetes and their phenomic and genomic characterization uncovers novel biology.</title>
        <authorList>
            <person name="Wiegand S."/>
            <person name="Jogler M."/>
            <person name="Boedeker C."/>
            <person name="Pinto D."/>
            <person name="Vollmers J."/>
            <person name="Rivas-Marin E."/>
            <person name="Kohn T."/>
            <person name="Peeters S.H."/>
            <person name="Heuer A."/>
            <person name="Rast P."/>
            <person name="Oberbeckmann S."/>
            <person name="Bunk B."/>
            <person name="Jeske O."/>
            <person name="Meyerdierks A."/>
            <person name="Storesund J.E."/>
            <person name="Kallscheuer N."/>
            <person name="Luecker S."/>
            <person name="Lage O.M."/>
            <person name="Pohl T."/>
            <person name="Merkel B.J."/>
            <person name="Hornburger P."/>
            <person name="Mueller R.-W."/>
            <person name="Bruemmer F."/>
            <person name="Labrenz M."/>
            <person name="Spormann A.M."/>
            <person name="Op Den Camp H."/>
            <person name="Overmann J."/>
            <person name="Amann R."/>
            <person name="Jetten M.S.M."/>
            <person name="Mascher T."/>
            <person name="Medema M.H."/>
            <person name="Devos D.P."/>
            <person name="Kaster A.-K."/>
            <person name="Ovreas L."/>
            <person name="Rohde M."/>
            <person name="Galperin M.Y."/>
            <person name="Jogler C."/>
        </authorList>
    </citation>
    <scope>NUCLEOTIDE SEQUENCE [LARGE SCALE GENOMIC DNA]</scope>
    <source>
        <strain evidence="4 5">Mal64</strain>
    </source>
</reference>
<sequence precursor="true">MTLSALRARRGTPASSLAYLAAAMLFAAVATQTTLGQTPPDHKAPTAAPEAASPTATPPLDDEPRRLPTSGDAPGDDRQTPYDSIALAAAVEPAGDFAAYDQRLAALEEKYAGLADENAALKKSLKGYAQSGHSGATMKVNGRIHADMWNFPESSAGVNGFESGDPAVTPQDRLGFRRMRFGVKGKLPYNMLYKIEMEFAGGSNPEFRDAYLGWDDMSWLHTVLIGNQKRPYGLDHLNSSRYNVFIERPFVIEAINQDARRFGVCSYGLSDDEAWNWRYGVFNQRLIQDEGNYVSDHLQGQIAGRLANTIWYDESSGGRGYAHWALAGTWADTDGNAAADNFADSGINEARFRHRPEARTDQRWLDTGVIAGADDYSLLALEGLVNIGPTQLVGEYQRLWLDRNAGDELDFHGGYVYLSYFLTGEHIPWERKSGTLGRVKPFENFFLVDRCSGAGHGYGLGAWQVAVRWSYADFSDQDIQGGVGESVTLGLNWHWTPYARMQFNYIYGDIEENADNAPVGAPVHGTYQIVGTRVMVDF</sequence>
<keyword evidence="1" id="KW-0175">Coiled coil</keyword>